<protein>
    <submittedName>
        <fullName evidence="3">Uncharacterized protein</fullName>
    </submittedName>
</protein>
<proteinExistence type="predicted"/>
<dbReference type="EMBL" id="FNSD01000001">
    <property type="protein sequence ID" value="SEC07997.1"/>
    <property type="molecule type" value="Genomic_DNA"/>
</dbReference>
<keyword evidence="2" id="KW-0812">Transmembrane</keyword>
<name>A0A1H4PKL0_9BACT</name>
<evidence type="ECO:0000256" key="1">
    <source>
        <dbReference type="SAM" id="MobiDB-lite"/>
    </source>
</evidence>
<feature type="transmembrane region" description="Helical" evidence="2">
    <location>
        <begin position="12"/>
        <end position="34"/>
    </location>
</feature>
<organism evidence="3 4">
    <name type="scientific">Terriglobus roseus</name>
    <dbReference type="NCBI Taxonomy" id="392734"/>
    <lineage>
        <taxon>Bacteria</taxon>
        <taxon>Pseudomonadati</taxon>
        <taxon>Acidobacteriota</taxon>
        <taxon>Terriglobia</taxon>
        <taxon>Terriglobales</taxon>
        <taxon>Acidobacteriaceae</taxon>
        <taxon>Terriglobus</taxon>
    </lineage>
</organism>
<feature type="compositionally biased region" description="Low complexity" evidence="1">
    <location>
        <begin position="61"/>
        <end position="70"/>
    </location>
</feature>
<accession>A0A1H4PKL0</accession>
<dbReference type="RefSeq" id="WP_074654433.1">
    <property type="nucleotide sequence ID" value="NZ_FNSD01000001.1"/>
</dbReference>
<reference evidence="3 4" key="1">
    <citation type="submission" date="2016-10" db="EMBL/GenBank/DDBJ databases">
        <authorList>
            <person name="de Groot N.N."/>
        </authorList>
    </citation>
    <scope>NUCLEOTIDE SEQUENCE [LARGE SCALE GENOMIC DNA]</scope>
    <source>
        <strain evidence="3 4">AB35.6</strain>
    </source>
</reference>
<keyword evidence="2" id="KW-1133">Transmembrane helix</keyword>
<feature type="region of interest" description="Disordered" evidence="1">
    <location>
        <begin position="40"/>
        <end position="83"/>
    </location>
</feature>
<dbReference type="OrthoDB" id="116258at2"/>
<evidence type="ECO:0000256" key="2">
    <source>
        <dbReference type="SAM" id="Phobius"/>
    </source>
</evidence>
<sequence length="188" mass="19825">MAEVDKQSFWTTIPGILTGLAAVLTAASGFWLAIHHGAPESSDPANRAPIVAGDSRPAPDAPVATTATNPLSPPAPVTTTADAAHQGSVTLRSRAGDTTQLSLKSFKHNMTEDTIQLTSGQTIAFEKIHQLDFLTVDGNAHTIGLKLTLTDGRVVTGDIASNYAYTGQSDLGPFTIFVQDVKQIVFNR</sequence>
<evidence type="ECO:0000313" key="3">
    <source>
        <dbReference type="EMBL" id="SEC07997.1"/>
    </source>
</evidence>
<dbReference type="AlphaFoldDB" id="A0A1H4PKL0"/>
<keyword evidence="2" id="KW-0472">Membrane</keyword>
<evidence type="ECO:0000313" key="4">
    <source>
        <dbReference type="Proteomes" id="UP000182409"/>
    </source>
</evidence>
<gene>
    <name evidence="3" type="ORF">SAMN05443244_2595</name>
</gene>
<dbReference type="Proteomes" id="UP000182409">
    <property type="component" value="Unassembled WGS sequence"/>
</dbReference>